<dbReference type="EMBL" id="NUDP01000001">
    <property type="protein sequence ID" value="PEM74105.1"/>
    <property type="molecule type" value="Genomic_DNA"/>
</dbReference>
<reference evidence="1 2" key="1">
    <citation type="submission" date="2017-09" db="EMBL/GenBank/DDBJ databases">
        <title>Large-scale bioinformatics analysis of Bacillus genomes uncovers conserved roles of natural products in bacterial physiology.</title>
        <authorList>
            <consortium name="Agbiome Team Llc"/>
            <person name="Bleich R.M."/>
            <person name="Grubbs K.J."/>
            <person name="Santa Maria K.C."/>
            <person name="Allen S.E."/>
            <person name="Farag S."/>
            <person name="Shank E.A."/>
            <person name="Bowers A."/>
        </authorList>
    </citation>
    <scope>NUCLEOTIDE SEQUENCE [LARGE SCALE GENOMIC DNA]</scope>
    <source>
        <strain evidence="1 2">AFS009893</strain>
    </source>
</reference>
<comment type="caution">
    <text evidence="1">The sequence shown here is derived from an EMBL/GenBank/DDBJ whole genome shotgun (WGS) entry which is preliminary data.</text>
</comment>
<evidence type="ECO:0000313" key="1">
    <source>
        <dbReference type="EMBL" id="PEM74105.1"/>
    </source>
</evidence>
<dbReference type="Proteomes" id="UP000219775">
    <property type="component" value="Unassembled WGS sequence"/>
</dbReference>
<dbReference type="NCBIfam" id="NF033493">
    <property type="entry name" value="MetS_like_NSS"/>
    <property type="match status" value="1"/>
</dbReference>
<dbReference type="InterPro" id="IPR031596">
    <property type="entry name" value="MaAIMP_sms"/>
</dbReference>
<proteinExistence type="predicted"/>
<accession>A0A2B5V0I5</accession>
<evidence type="ECO:0000313" key="2">
    <source>
        <dbReference type="Proteomes" id="UP000219775"/>
    </source>
</evidence>
<protein>
    <recommendedName>
        <fullName evidence="3">Methionine/alanine importer small subunit</fullName>
    </recommendedName>
</protein>
<sequence>MERSRCFMMSRSAIMMMIIGIVVIWGGLALSIMNLFRKKGIKKKHLRQNGADVFSLLLNKPHLKVQNMKRVILKKYIRFINRVIVD</sequence>
<dbReference type="AlphaFoldDB" id="A0A2B5V0I5"/>
<dbReference type="Pfam" id="PF16951">
    <property type="entry name" value="MaAIMP_sms"/>
    <property type="match status" value="1"/>
</dbReference>
<gene>
    <name evidence="1" type="ORF">CN613_00545</name>
</gene>
<evidence type="ECO:0008006" key="3">
    <source>
        <dbReference type="Google" id="ProtNLM"/>
    </source>
</evidence>
<organism evidence="1 2">
    <name type="scientific">Bacillus pseudomycoides</name>
    <dbReference type="NCBI Taxonomy" id="64104"/>
    <lineage>
        <taxon>Bacteria</taxon>
        <taxon>Bacillati</taxon>
        <taxon>Bacillota</taxon>
        <taxon>Bacilli</taxon>
        <taxon>Bacillales</taxon>
        <taxon>Bacillaceae</taxon>
        <taxon>Bacillus</taxon>
        <taxon>Bacillus cereus group</taxon>
    </lineage>
</organism>
<name>A0A2B5V0I5_9BACI</name>